<dbReference type="EMBL" id="NBYY01000009">
    <property type="protein sequence ID" value="PCS23459.1"/>
    <property type="molecule type" value="Genomic_DNA"/>
</dbReference>
<sequence>MIEVLQVKYLNNVIEKIHQKVKGKMHQCLGWILNEGVTATLAGIKL</sequence>
<keyword evidence="2" id="KW-1185">Reference proteome</keyword>
<reference evidence="2" key="1">
    <citation type="submission" date="2017-04" db="EMBL/GenBank/DDBJ databases">
        <title>Genome evolution of the luminous symbionts of deep sea anglerfish.</title>
        <authorList>
            <person name="Hendry T.A."/>
        </authorList>
    </citation>
    <scope>NUCLEOTIDE SEQUENCE [LARGE SCALE GENOMIC DNA]</scope>
</reference>
<accession>A0A2A5T5I3</accession>
<evidence type="ECO:0000313" key="1">
    <source>
        <dbReference type="EMBL" id="PCS23459.1"/>
    </source>
</evidence>
<comment type="caution">
    <text evidence="1">The sequence shown here is derived from an EMBL/GenBank/DDBJ whole genome shotgun (WGS) entry which is preliminary data.</text>
</comment>
<dbReference type="Proteomes" id="UP000219020">
    <property type="component" value="Unassembled WGS sequence"/>
</dbReference>
<protein>
    <submittedName>
        <fullName evidence="1">Mobile element protein</fullName>
    </submittedName>
</protein>
<organism evidence="1 2">
    <name type="scientific">Candidatus Enterovibrio escicola</name>
    <dbReference type="NCBI Taxonomy" id="1927127"/>
    <lineage>
        <taxon>Bacteria</taxon>
        <taxon>Pseudomonadati</taxon>
        <taxon>Pseudomonadota</taxon>
        <taxon>Gammaproteobacteria</taxon>
        <taxon>Vibrionales</taxon>
        <taxon>Vibrionaceae</taxon>
        <taxon>Enterovibrio</taxon>
    </lineage>
</organism>
<proteinExistence type="predicted"/>
<gene>
    <name evidence="1" type="ORF">BTN49_0427</name>
</gene>
<name>A0A2A5T5I3_9GAMM</name>
<evidence type="ECO:0000313" key="2">
    <source>
        <dbReference type="Proteomes" id="UP000219020"/>
    </source>
</evidence>
<dbReference type="AlphaFoldDB" id="A0A2A5T5I3"/>